<feature type="domain" description="Alpha-2-macroglobulin bait region" evidence="16">
    <location>
        <begin position="463"/>
        <end position="594"/>
    </location>
</feature>
<comment type="subunit">
    <text evidence="14">Heterodimer; disulfide-linked. Interacts with TGFB1 and TGFBR1. Forms a heteromeric complex with TGFBR1, TGFBR2 and TGFBR3 in a ligand-independent manner.</text>
</comment>
<feature type="domain" description="Alpha-2-macroglobulin" evidence="17">
    <location>
        <begin position="662"/>
        <end position="753"/>
    </location>
</feature>
<evidence type="ECO:0000256" key="12">
    <source>
        <dbReference type="ARBA" id="ARBA00023288"/>
    </source>
</evidence>
<reference evidence="18" key="3">
    <citation type="submission" date="2025-09" db="UniProtKB">
        <authorList>
            <consortium name="Ensembl"/>
        </authorList>
    </citation>
    <scope>IDENTIFICATION</scope>
</reference>
<evidence type="ECO:0000259" key="17">
    <source>
        <dbReference type="SMART" id="SM01360"/>
    </source>
</evidence>
<evidence type="ECO:0000256" key="11">
    <source>
        <dbReference type="ARBA" id="ARBA00023180"/>
    </source>
</evidence>
<dbReference type="FunFam" id="1.50.10.20:FF:000001">
    <property type="entry name" value="CD109 isoform 1"/>
    <property type="match status" value="1"/>
</dbReference>
<dbReference type="FunFam" id="2.60.40.1930:FF:000003">
    <property type="entry name" value="CD109 molecule"/>
    <property type="match status" value="1"/>
</dbReference>
<dbReference type="FunFam" id="2.60.40.10:FF:000155">
    <property type="entry name" value="complement C3 isoform X1"/>
    <property type="match status" value="1"/>
</dbReference>
<dbReference type="InterPro" id="IPR047565">
    <property type="entry name" value="Alpha-macroglob_thiol-ester_cl"/>
</dbReference>
<dbReference type="Gene3D" id="6.20.50.160">
    <property type="match status" value="1"/>
</dbReference>
<comment type="subcellular location">
    <subcellularLocation>
        <location evidence="1">Cell membrane</location>
        <topology evidence="1">Lipid-anchor</topology>
        <topology evidence="1">GPI-anchor</topology>
    </subcellularLocation>
</comment>
<dbReference type="Gene3D" id="2.60.40.1930">
    <property type="match status" value="2"/>
</dbReference>
<protein>
    <recommendedName>
        <fullName evidence="15">CD109 antigen</fullName>
    </recommendedName>
</protein>
<organism evidence="18 19">
    <name type="scientific">Ailuropoda melanoleuca</name>
    <name type="common">Giant panda</name>
    <dbReference type="NCBI Taxonomy" id="9646"/>
    <lineage>
        <taxon>Eukaryota</taxon>
        <taxon>Metazoa</taxon>
        <taxon>Chordata</taxon>
        <taxon>Craniata</taxon>
        <taxon>Vertebrata</taxon>
        <taxon>Euteleostomi</taxon>
        <taxon>Mammalia</taxon>
        <taxon>Eutheria</taxon>
        <taxon>Laurasiatheria</taxon>
        <taxon>Carnivora</taxon>
        <taxon>Caniformia</taxon>
        <taxon>Ursidae</taxon>
        <taxon>Ailuropoda</taxon>
    </lineage>
</organism>
<dbReference type="SMART" id="SM01419">
    <property type="entry name" value="Thiol-ester_cl"/>
    <property type="match status" value="1"/>
</dbReference>
<dbReference type="CDD" id="cd02897">
    <property type="entry name" value="A2M_2"/>
    <property type="match status" value="1"/>
</dbReference>
<evidence type="ECO:0000313" key="19">
    <source>
        <dbReference type="Proteomes" id="UP000008912"/>
    </source>
</evidence>
<dbReference type="SUPFAM" id="SSF81296">
    <property type="entry name" value="E set domains"/>
    <property type="match status" value="1"/>
</dbReference>
<keyword evidence="8" id="KW-0882">Thioester bond</keyword>
<dbReference type="GO" id="GO:0005615">
    <property type="term" value="C:extracellular space"/>
    <property type="evidence" value="ECO:0007669"/>
    <property type="project" value="InterPro"/>
</dbReference>
<dbReference type="GO" id="GO:0005886">
    <property type="term" value="C:plasma membrane"/>
    <property type="evidence" value="ECO:0007669"/>
    <property type="project" value="UniProtKB-SubCell"/>
</dbReference>
<dbReference type="InterPro" id="IPR013783">
    <property type="entry name" value="Ig-like_fold"/>
</dbReference>
<comment type="similarity">
    <text evidence="2">Belongs to the protease inhibitor I39 (alpha-2-macroglobulin) family.</text>
</comment>
<dbReference type="Gene3D" id="2.60.40.1940">
    <property type="match status" value="1"/>
</dbReference>
<dbReference type="PANTHER" id="PTHR11412">
    <property type="entry name" value="MACROGLOBULIN / COMPLEMENT"/>
    <property type="match status" value="1"/>
</dbReference>
<evidence type="ECO:0000256" key="4">
    <source>
        <dbReference type="ARBA" id="ARBA00022622"/>
    </source>
</evidence>
<dbReference type="Pfam" id="PF17791">
    <property type="entry name" value="MG3"/>
    <property type="match status" value="1"/>
</dbReference>
<dbReference type="PANTHER" id="PTHR11412:SF136">
    <property type="entry name" value="CD109 ANTIGEN"/>
    <property type="match status" value="1"/>
</dbReference>
<dbReference type="SUPFAM" id="SSF48239">
    <property type="entry name" value="Terpenoid cyclases/Protein prenyltransferases"/>
    <property type="match status" value="1"/>
</dbReference>
<evidence type="ECO:0000256" key="7">
    <source>
        <dbReference type="ARBA" id="ARBA00022900"/>
    </source>
</evidence>
<reference evidence="18 19" key="1">
    <citation type="journal article" date="2010" name="Nature">
        <title>The sequence and de novo assembly of the giant panda genome.</title>
        <authorList>
            <person name="Li R."/>
            <person name="Fan W."/>
            <person name="Tian G."/>
            <person name="Zhu H."/>
            <person name="He L."/>
            <person name="Cai J."/>
            <person name="Huang Q."/>
            <person name="Cai Q."/>
            <person name="Li B."/>
            <person name="Bai Y."/>
            <person name="Zhang Z."/>
            <person name="Zhang Y."/>
            <person name="Wang W."/>
            <person name="Li J."/>
            <person name="Wei F."/>
            <person name="Li H."/>
            <person name="Jian M."/>
            <person name="Li J."/>
            <person name="Zhang Z."/>
            <person name="Nielsen R."/>
            <person name="Li D."/>
            <person name="Gu W."/>
            <person name="Yang Z."/>
            <person name="Xuan Z."/>
            <person name="Ryder O.A."/>
            <person name="Leung F.C."/>
            <person name="Zhou Y."/>
            <person name="Cao J."/>
            <person name="Sun X."/>
            <person name="Fu Y."/>
            <person name="Fang X."/>
            <person name="Guo X."/>
            <person name="Wang B."/>
            <person name="Hou R."/>
            <person name="Shen F."/>
            <person name="Mu B."/>
            <person name="Ni P."/>
            <person name="Lin R."/>
            <person name="Qian W."/>
            <person name="Wang G."/>
            <person name="Yu C."/>
            <person name="Nie W."/>
            <person name="Wang J."/>
            <person name="Wu Z."/>
            <person name="Liang H."/>
            <person name="Min J."/>
            <person name="Wu Q."/>
            <person name="Cheng S."/>
            <person name="Ruan J."/>
            <person name="Wang M."/>
            <person name="Shi Z."/>
            <person name="Wen M."/>
            <person name="Liu B."/>
            <person name="Ren X."/>
            <person name="Zheng H."/>
            <person name="Dong D."/>
            <person name="Cook K."/>
            <person name="Shan G."/>
            <person name="Zhang H."/>
            <person name="Kosiol C."/>
            <person name="Xie X."/>
            <person name="Lu Z."/>
            <person name="Zheng H."/>
            <person name="Li Y."/>
            <person name="Steiner C.C."/>
            <person name="Lam T.T."/>
            <person name="Lin S."/>
            <person name="Zhang Q."/>
            <person name="Li G."/>
            <person name="Tian J."/>
            <person name="Gong T."/>
            <person name="Liu H."/>
            <person name="Zhang D."/>
            <person name="Fang L."/>
            <person name="Ye C."/>
            <person name="Zhang J."/>
            <person name="Hu W."/>
            <person name="Xu A."/>
            <person name="Ren Y."/>
            <person name="Zhang G."/>
            <person name="Bruford M.W."/>
            <person name="Li Q."/>
            <person name="Ma L."/>
            <person name="Guo Y."/>
            <person name="An N."/>
            <person name="Hu Y."/>
            <person name="Zheng Y."/>
            <person name="Shi Y."/>
            <person name="Li Z."/>
            <person name="Liu Q."/>
            <person name="Chen Y."/>
            <person name="Zhao J."/>
            <person name="Qu N."/>
            <person name="Zhao S."/>
            <person name="Tian F."/>
            <person name="Wang X."/>
            <person name="Wang H."/>
            <person name="Xu L."/>
            <person name="Liu X."/>
            <person name="Vinar T."/>
            <person name="Wang Y."/>
            <person name="Lam T.W."/>
            <person name="Yiu S.M."/>
            <person name="Liu S."/>
            <person name="Zhang H."/>
            <person name="Li D."/>
            <person name="Huang Y."/>
            <person name="Wang X."/>
            <person name="Yang G."/>
            <person name="Jiang Z."/>
            <person name="Wang J."/>
            <person name="Qin N."/>
            <person name="Li L."/>
            <person name="Li J."/>
            <person name="Bolund L."/>
            <person name="Kristiansen K."/>
            <person name="Wong G.K."/>
            <person name="Olson M."/>
            <person name="Zhang X."/>
            <person name="Li S."/>
            <person name="Yang H."/>
            <person name="Wang J."/>
            <person name="Wang J."/>
        </authorList>
    </citation>
    <scope>NUCLEOTIDE SEQUENCE [LARGE SCALE GENOMIC DNA]</scope>
</reference>
<dbReference type="InterPro" id="IPR011626">
    <property type="entry name" value="Alpha-macroglobulin_TED"/>
</dbReference>
<dbReference type="InterPro" id="IPR036595">
    <property type="entry name" value="A-macroglobulin_rcpt-bd_sf"/>
</dbReference>
<reference evidence="18" key="2">
    <citation type="submission" date="2025-08" db="UniProtKB">
        <authorList>
            <consortium name="Ensembl"/>
        </authorList>
    </citation>
    <scope>IDENTIFICATION</scope>
</reference>
<dbReference type="Pfam" id="PF00207">
    <property type="entry name" value="A2M"/>
    <property type="match status" value="1"/>
</dbReference>
<dbReference type="Ensembl" id="ENSAMET00000047689.1">
    <property type="protein sequence ID" value="ENSAMEP00000029778.1"/>
    <property type="gene ID" value="ENSAMEG00000007712.2"/>
</dbReference>
<dbReference type="InterPro" id="IPR002890">
    <property type="entry name" value="MG2"/>
</dbReference>
<dbReference type="FunFam" id="2.60.40.1940:FF:000003">
    <property type="entry name" value="CD109 isoform 1"/>
    <property type="match status" value="1"/>
</dbReference>
<dbReference type="Gene3D" id="2.60.40.10">
    <property type="entry name" value="Immunoglobulins"/>
    <property type="match status" value="1"/>
</dbReference>
<dbReference type="InterPro" id="IPR041555">
    <property type="entry name" value="MG3"/>
</dbReference>
<dbReference type="Gene3D" id="2.60.40.690">
    <property type="entry name" value="Alpha-macroglobulin, receptor-binding domain"/>
    <property type="match status" value="1"/>
</dbReference>
<dbReference type="PROSITE" id="PS00477">
    <property type="entry name" value="ALPHA_2_MACROGLOBULIN"/>
    <property type="match status" value="1"/>
</dbReference>
<dbReference type="Pfam" id="PF07703">
    <property type="entry name" value="A2M_BRD"/>
    <property type="match status" value="1"/>
</dbReference>
<dbReference type="GeneTree" id="ENSGT00940000155926"/>
<keyword evidence="19" id="KW-1185">Reference proteome</keyword>
<evidence type="ECO:0000256" key="3">
    <source>
        <dbReference type="ARBA" id="ARBA00022475"/>
    </source>
</evidence>
<dbReference type="SMART" id="SM01359">
    <property type="entry name" value="A2M_N_2"/>
    <property type="match status" value="1"/>
</dbReference>
<dbReference type="InterPro" id="IPR001599">
    <property type="entry name" value="Macroglobln_a2"/>
</dbReference>
<evidence type="ECO:0000256" key="2">
    <source>
        <dbReference type="ARBA" id="ARBA00010952"/>
    </source>
</evidence>
<proteinExistence type="inferred from homology"/>
<dbReference type="Pfam" id="PF07678">
    <property type="entry name" value="TED_complement"/>
    <property type="match status" value="1"/>
</dbReference>
<keyword evidence="4" id="KW-0336">GPI-anchor</keyword>
<keyword evidence="12" id="KW-0449">Lipoprotein</keyword>
<evidence type="ECO:0000256" key="8">
    <source>
        <dbReference type="ARBA" id="ARBA00022966"/>
    </source>
</evidence>
<accession>A0A7N5JSG8</accession>
<dbReference type="Gene3D" id="2.60.120.1540">
    <property type="match status" value="1"/>
</dbReference>
<keyword evidence="6" id="KW-0732">Signal</keyword>
<gene>
    <name evidence="18" type="primary">CD109</name>
</gene>
<evidence type="ECO:0000256" key="1">
    <source>
        <dbReference type="ARBA" id="ARBA00004609"/>
    </source>
</evidence>
<keyword evidence="11" id="KW-0325">Glycoprotein</keyword>
<keyword evidence="5" id="KW-0646">Protease inhibitor</keyword>
<dbReference type="FunFam" id="2.60.40.1930:FF:000001">
    <property type="entry name" value="CD109 isoform 3"/>
    <property type="match status" value="1"/>
</dbReference>
<name>A0A7N5JSG8_AILME</name>
<evidence type="ECO:0000313" key="18">
    <source>
        <dbReference type="Ensembl" id="ENSAMEP00000029778.1"/>
    </source>
</evidence>
<evidence type="ECO:0000259" key="16">
    <source>
        <dbReference type="SMART" id="SM01359"/>
    </source>
</evidence>
<keyword evidence="10" id="KW-1015">Disulfide bond</keyword>
<evidence type="ECO:0000256" key="13">
    <source>
        <dbReference type="ARBA" id="ARBA00056820"/>
    </source>
</evidence>
<evidence type="ECO:0000256" key="5">
    <source>
        <dbReference type="ARBA" id="ARBA00022690"/>
    </source>
</evidence>
<sequence length="1332" mass="149404">MDEGLNKNHKKLFFSSGELFRPRFLVTAPGIVRPGGNVTVGVELLEHSPSQVTVKAELVKMAANLTVSVLEAEGVFEKGKINSRKSYPSLPLNSADGIYELRVTGRAQDEILFSNSTRLSFETKRMTVFIQTDKSLYKPKQEVKFRIITLFSDFKPYKTSLNILIKDPKSNLIQQWLSEQSDLGVVSKTFQLSSHPILGDWSIQVQVNYQYFMVIYDINLLPKFEVTLQTPLYCSLNSRSLNGTVIAKYTYGKPVKGDVTLTFLPLSFWGMKKNITKNFKINGSTNFSFNDEEMKKVMDFSEGLSEHMYLSSPGPVEILATVTESLTGISRNASSNVFFKQHDYIIEFFDYATVLKPSLNFTATVKVTRADGNRLTFEERRNNVVITVTQKNSSEHWSRWDSRNQDIEAVQIINYTVPQNGIFKIEFPILDDSNELQLKASFLNSVSSMAVHGMFKSPSKTYIQLKTREENIKVGSPFELVVSGNKRLKELSYMVVSRGQLVAVGKQNSTTFSLTPENSWAPKACIIVYYIDNDGEIINDVLKIPVQLVFKNKIKLFWSKAHAEPSEKVSLRISVTQPDSTVGIVAVDKSVNLMNVVHELELYNTGYYLGMFMNSFAVFQVCLVSERCCDSRFAEETEGYLVDFHDSSSVSNPRIRKHFPETWIWLDTNMGSRIYQEFEVTVPDSITSWVATAFVISEDLGLGLTSTPVELQAFQPFFIFLNLPYSVIRGEEFALEVTIFNYLKDATEVKVIIEKNDKFDILMASNEINATGHQQTILVPSEDGATVLFPVKPTHLGEIPITVTAISPTASDAVTQRILVKAEGIEKSYSQSILLDLTDNKLQTPVKTLSFSFPPNTVSGSERVQITAIGDILGSSINGLASLIRMPYGCGEQNMINFAPNIYVLDYLTKKRQLTENLKEKALSFMRQGYQRELLYQREDGSFSAFGNDDPSGSTWLSAFVLRCFLEADPYIDIDQNVLHRTYTWLKGRQKSSGEFWEPGRVIHSELQGGNKSPVTLTAYIVTSLLGYKKYQPNIDVQESINFLESEFNRGISDNYTLALITYALSSVGSPKAKEALNMLTWRAEQEGGMQFWASSESKLSESWQPRSLDIEVAAYALLSHFLQYQVSEGIPIMRWLSRQRNSLGGFVSTQDTIVALKALSEFAALMNTERTNIQVTVMGPSSPTPVKFWIDTQNLFLLQTAELAVLQPTAVNISTSGFGFAICQFNVIYNVKDSGSSRRRRSIQDQEAFDLDVAVRDNKDDTNHLNLNVCTRLVLQAVRSYNSEVKLSSCDLCGDAPGCGPCERGAAASLYHASVLVALCGTLLFSSQHWL</sequence>
<dbReference type="GO" id="GO:0004867">
    <property type="term" value="F:serine-type endopeptidase inhibitor activity"/>
    <property type="evidence" value="ECO:0007669"/>
    <property type="project" value="UniProtKB-KW"/>
</dbReference>
<keyword evidence="3" id="KW-1003">Cell membrane</keyword>
<dbReference type="Gene3D" id="2.60.40.2950">
    <property type="match status" value="1"/>
</dbReference>
<evidence type="ECO:0000256" key="10">
    <source>
        <dbReference type="ARBA" id="ARBA00023157"/>
    </source>
</evidence>
<evidence type="ECO:0000256" key="15">
    <source>
        <dbReference type="ARBA" id="ARBA00069665"/>
    </source>
</evidence>
<dbReference type="InterPro" id="IPR041813">
    <property type="entry name" value="A2M_TED"/>
</dbReference>
<dbReference type="Gene3D" id="2.20.130.20">
    <property type="match status" value="1"/>
</dbReference>
<evidence type="ECO:0000256" key="9">
    <source>
        <dbReference type="ARBA" id="ARBA00023136"/>
    </source>
</evidence>
<dbReference type="GO" id="GO:0098552">
    <property type="term" value="C:side of membrane"/>
    <property type="evidence" value="ECO:0007669"/>
    <property type="project" value="UniProtKB-KW"/>
</dbReference>
<comment type="function">
    <text evidence="13">Modulates negatively TGFB1 signaling in keratinocytes.</text>
</comment>
<keyword evidence="7" id="KW-0722">Serine protease inhibitor</keyword>
<keyword evidence="9" id="KW-0472">Membrane</keyword>
<dbReference type="InterPro" id="IPR008930">
    <property type="entry name" value="Terpenoid_cyclase/PrenylTrfase"/>
</dbReference>
<dbReference type="Gene3D" id="1.50.10.20">
    <property type="match status" value="1"/>
</dbReference>
<dbReference type="Proteomes" id="UP000008912">
    <property type="component" value="Unassembled WGS sequence"/>
</dbReference>
<dbReference type="InterPro" id="IPR050473">
    <property type="entry name" value="A2M/Complement_sys"/>
</dbReference>
<dbReference type="InterPro" id="IPR011625">
    <property type="entry name" value="A2M_N_BRD"/>
</dbReference>
<dbReference type="InterPro" id="IPR014756">
    <property type="entry name" value="Ig_E-set"/>
</dbReference>
<evidence type="ECO:0000256" key="6">
    <source>
        <dbReference type="ARBA" id="ARBA00022729"/>
    </source>
</evidence>
<dbReference type="SMART" id="SM01360">
    <property type="entry name" value="A2M"/>
    <property type="match status" value="1"/>
</dbReference>
<dbReference type="InterPro" id="IPR019742">
    <property type="entry name" value="MacrogloblnA2_CS"/>
</dbReference>
<dbReference type="Pfam" id="PF01835">
    <property type="entry name" value="MG2"/>
    <property type="match status" value="1"/>
</dbReference>
<evidence type="ECO:0000256" key="14">
    <source>
        <dbReference type="ARBA" id="ARBA00063008"/>
    </source>
</evidence>